<organism evidence="1 2">
    <name type="scientific">Mycobacterium europaeum</name>
    <dbReference type="NCBI Taxonomy" id="761804"/>
    <lineage>
        <taxon>Bacteria</taxon>
        <taxon>Bacillati</taxon>
        <taxon>Actinomycetota</taxon>
        <taxon>Actinomycetes</taxon>
        <taxon>Mycobacteriales</taxon>
        <taxon>Mycobacteriaceae</taxon>
        <taxon>Mycobacterium</taxon>
        <taxon>Mycobacterium simiae complex</taxon>
    </lineage>
</organism>
<dbReference type="RefSeq" id="WP_141659254.1">
    <property type="nucleotide sequence ID" value="NZ_CTEC01000002.1"/>
</dbReference>
<dbReference type="EMBL" id="CTEC01000002">
    <property type="protein sequence ID" value="CQD18286.1"/>
    <property type="molecule type" value="Genomic_DNA"/>
</dbReference>
<sequence>MRWLERISDVHAGSDWPAVADAFGSVTGREPIGKAVATAEYLTALDVTDGCAVPALLTTNADALALLIGGLAQHTIGGVLARTDQLRQ</sequence>
<gene>
    <name evidence="1" type="ORF">BN000_04128</name>
</gene>
<proteinExistence type="predicted"/>
<dbReference type="AlphaFoldDB" id="A0A0U1DKF6"/>
<dbReference type="Proteomes" id="UP000199601">
    <property type="component" value="Unassembled WGS sequence"/>
</dbReference>
<name>A0A0U1DKF6_9MYCO</name>
<evidence type="ECO:0000313" key="2">
    <source>
        <dbReference type="Proteomes" id="UP000199601"/>
    </source>
</evidence>
<keyword evidence="2" id="KW-1185">Reference proteome</keyword>
<reference evidence="2" key="1">
    <citation type="submission" date="2015-03" db="EMBL/GenBank/DDBJ databases">
        <authorList>
            <person name="Urmite Genomes"/>
        </authorList>
    </citation>
    <scope>NUCLEOTIDE SEQUENCE [LARGE SCALE GENOMIC DNA]</scope>
    <source>
        <strain evidence="2">CSUR P1344</strain>
    </source>
</reference>
<evidence type="ECO:0000313" key="1">
    <source>
        <dbReference type="EMBL" id="CQD18286.1"/>
    </source>
</evidence>
<protein>
    <submittedName>
        <fullName evidence="1">Acyl-CoA synthase</fullName>
    </submittedName>
</protein>
<accession>A0A0U1DKF6</accession>